<dbReference type="AlphaFoldDB" id="A0A2M3ZRJ6"/>
<organism evidence="2">
    <name type="scientific">Anopheles braziliensis</name>
    <dbReference type="NCBI Taxonomy" id="58242"/>
    <lineage>
        <taxon>Eukaryota</taxon>
        <taxon>Metazoa</taxon>
        <taxon>Ecdysozoa</taxon>
        <taxon>Arthropoda</taxon>
        <taxon>Hexapoda</taxon>
        <taxon>Insecta</taxon>
        <taxon>Pterygota</taxon>
        <taxon>Neoptera</taxon>
        <taxon>Endopterygota</taxon>
        <taxon>Diptera</taxon>
        <taxon>Nematocera</taxon>
        <taxon>Culicoidea</taxon>
        <taxon>Culicidae</taxon>
        <taxon>Anophelinae</taxon>
        <taxon>Anopheles</taxon>
    </lineage>
</organism>
<keyword evidence="1" id="KW-0732">Signal</keyword>
<evidence type="ECO:0000313" key="2">
    <source>
        <dbReference type="EMBL" id="MBW31184.1"/>
    </source>
</evidence>
<reference evidence="2" key="1">
    <citation type="submission" date="2018-01" db="EMBL/GenBank/DDBJ databases">
        <title>An insight into the sialome of Amazonian anophelines.</title>
        <authorList>
            <person name="Ribeiro J.M."/>
            <person name="Scarpassa V."/>
            <person name="Calvo E."/>
        </authorList>
    </citation>
    <scope>NUCLEOTIDE SEQUENCE</scope>
    <source>
        <tissue evidence="2">Salivary glands</tissue>
    </source>
</reference>
<name>A0A2M3ZRJ6_9DIPT</name>
<feature type="chain" id="PRO_5014831028" evidence="1">
    <location>
        <begin position="20"/>
        <end position="141"/>
    </location>
</feature>
<accession>A0A2M3ZRJ6</accession>
<proteinExistence type="predicted"/>
<feature type="signal peptide" evidence="1">
    <location>
        <begin position="1"/>
        <end position="19"/>
    </location>
</feature>
<evidence type="ECO:0000256" key="1">
    <source>
        <dbReference type="SAM" id="SignalP"/>
    </source>
</evidence>
<sequence length="141" mass="14246">MRLLVVVVLAIAGFVTVIGSSRDVGTFGLFGTPITAANVSSRFFTIGVVVAVAVADTIDGVGGFGVVDSLMETPGAPSSFPVTTDATVADDDDASLGCLLIRSKVAELLPLGSRPFFDGTSTVDMIGGFVSTAFVSIVVLG</sequence>
<dbReference type="EMBL" id="GGFM01010433">
    <property type="protein sequence ID" value="MBW31184.1"/>
    <property type="molecule type" value="Transcribed_RNA"/>
</dbReference>
<protein>
    <submittedName>
        <fullName evidence="2">Putative secreted peptide</fullName>
    </submittedName>
</protein>